<keyword evidence="2" id="KW-0716">Sensory transduction</keyword>
<dbReference type="EMBL" id="HBUF01260463">
    <property type="protein sequence ID" value="CAG6682719.1"/>
    <property type="molecule type" value="Transcribed_RNA"/>
</dbReference>
<dbReference type="AlphaFoldDB" id="A0A8D8T7A0"/>
<feature type="transmembrane region" description="Helical" evidence="9">
    <location>
        <begin position="121"/>
        <end position="139"/>
    </location>
</feature>
<evidence type="ECO:0000256" key="8">
    <source>
        <dbReference type="ARBA" id="ARBA00023224"/>
    </source>
</evidence>
<dbReference type="Pfam" id="PF02949">
    <property type="entry name" value="7tm_6"/>
    <property type="match status" value="1"/>
</dbReference>
<evidence type="ECO:0000256" key="7">
    <source>
        <dbReference type="ARBA" id="ARBA00023170"/>
    </source>
</evidence>
<comment type="subcellular location">
    <subcellularLocation>
        <location evidence="1">Membrane</location>
        <topology evidence="1">Multi-pass membrane protein</topology>
    </subcellularLocation>
</comment>
<protein>
    <recommendedName>
        <fullName evidence="11">Odorant receptor</fullName>
    </recommendedName>
</protein>
<evidence type="ECO:0000256" key="4">
    <source>
        <dbReference type="ARBA" id="ARBA00022725"/>
    </source>
</evidence>
<keyword evidence="5 9" id="KW-1133">Transmembrane helix</keyword>
<dbReference type="GO" id="GO:0005549">
    <property type="term" value="F:odorant binding"/>
    <property type="evidence" value="ECO:0007669"/>
    <property type="project" value="InterPro"/>
</dbReference>
<dbReference type="GO" id="GO:0004984">
    <property type="term" value="F:olfactory receptor activity"/>
    <property type="evidence" value="ECO:0007669"/>
    <property type="project" value="InterPro"/>
</dbReference>
<evidence type="ECO:0008006" key="11">
    <source>
        <dbReference type="Google" id="ProtNLM"/>
    </source>
</evidence>
<evidence type="ECO:0000256" key="5">
    <source>
        <dbReference type="ARBA" id="ARBA00022989"/>
    </source>
</evidence>
<dbReference type="InterPro" id="IPR004117">
    <property type="entry name" value="7tm6_olfct_rcpt"/>
</dbReference>
<evidence type="ECO:0000256" key="6">
    <source>
        <dbReference type="ARBA" id="ARBA00023136"/>
    </source>
</evidence>
<reference evidence="10" key="1">
    <citation type="submission" date="2021-05" db="EMBL/GenBank/DDBJ databases">
        <authorList>
            <person name="Alioto T."/>
            <person name="Alioto T."/>
            <person name="Gomez Garrido J."/>
        </authorList>
    </citation>
    <scope>NUCLEOTIDE SEQUENCE</scope>
</reference>
<name>A0A8D8T7A0_9HEMI</name>
<proteinExistence type="predicted"/>
<organism evidence="10">
    <name type="scientific">Cacopsylla melanoneura</name>
    <dbReference type="NCBI Taxonomy" id="428564"/>
    <lineage>
        <taxon>Eukaryota</taxon>
        <taxon>Metazoa</taxon>
        <taxon>Ecdysozoa</taxon>
        <taxon>Arthropoda</taxon>
        <taxon>Hexapoda</taxon>
        <taxon>Insecta</taxon>
        <taxon>Pterygota</taxon>
        <taxon>Neoptera</taxon>
        <taxon>Paraneoptera</taxon>
        <taxon>Hemiptera</taxon>
        <taxon>Sternorrhyncha</taxon>
        <taxon>Psylloidea</taxon>
        <taxon>Psyllidae</taxon>
        <taxon>Psyllinae</taxon>
        <taxon>Cacopsylla</taxon>
    </lineage>
</organism>
<feature type="transmembrane region" description="Helical" evidence="9">
    <location>
        <begin position="35"/>
        <end position="53"/>
    </location>
</feature>
<keyword evidence="8" id="KW-0807">Transducer</keyword>
<keyword evidence="7" id="KW-0675">Receptor</keyword>
<evidence type="ECO:0000256" key="9">
    <source>
        <dbReference type="SAM" id="Phobius"/>
    </source>
</evidence>
<accession>A0A8D8T7A0</accession>
<feature type="transmembrane region" description="Helical" evidence="9">
    <location>
        <begin position="192"/>
        <end position="215"/>
    </location>
</feature>
<evidence type="ECO:0000256" key="2">
    <source>
        <dbReference type="ARBA" id="ARBA00022606"/>
    </source>
</evidence>
<evidence type="ECO:0000256" key="1">
    <source>
        <dbReference type="ARBA" id="ARBA00004141"/>
    </source>
</evidence>
<keyword evidence="6 9" id="KW-0472">Membrane</keyword>
<keyword evidence="4" id="KW-0552">Olfaction</keyword>
<dbReference type="GO" id="GO:0007165">
    <property type="term" value="P:signal transduction"/>
    <property type="evidence" value="ECO:0007669"/>
    <property type="project" value="UniProtKB-KW"/>
</dbReference>
<keyword evidence="3 9" id="KW-0812">Transmembrane</keyword>
<evidence type="ECO:0000313" key="10">
    <source>
        <dbReference type="EMBL" id="CAG6682719.1"/>
    </source>
</evidence>
<evidence type="ECO:0000256" key="3">
    <source>
        <dbReference type="ARBA" id="ARBA00022692"/>
    </source>
</evidence>
<dbReference type="GO" id="GO:0016020">
    <property type="term" value="C:membrane"/>
    <property type="evidence" value="ECO:0007669"/>
    <property type="project" value="UniProtKB-SubCell"/>
</dbReference>
<sequence>MVSLRFLNNNLQRLGLFNLSKENKVDPKRRTSHNIFVVLQYTIVCINLGAYLYSTMTRSVRHSAEFTKGVCELCVASMGLYLTNYLRVNQDQLMSLITFMENSFSKSNTKIIAKYDRKCKLVFITVFAVITCTFFEAFLESFLPLSAKELEIRRLVYRTQDPERRHPYNVRYPCIDESESWAFEIVLVHQTYVIVVQVCFLSLLLSIPPFIMLNVQAQYKILAKYIGKIGDKHRDSFENEIFYTNIETNEVHILTTSDKARRIYLDKNTRIRIYQEYEQNYLKQIVQFHQKLLIFHDKVCCVPSLEIIRVSNLNHNQ</sequence>